<keyword evidence="4" id="KW-0808">Transferase</keyword>
<evidence type="ECO:0000256" key="1">
    <source>
        <dbReference type="ARBA" id="ARBA00004651"/>
    </source>
</evidence>
<feature type="transmembrane region" description="Helical" evidence="8">
    <location>
        <begin position="112"/>
        <end position="133"/>
    </location>
</feature>
<feature type="non-terminal residue" evidence="10">
    <location>
        <position position="264"/>
    </location>
</feature>
<proteinExistence type="predicted"/>
<accession>X1P726</accession>
<evidence type="ECO:0000256" key="6">
    <source>
        <dbReference type="ARBA" id="ARBA00022989"/>
    </source>
</evidence>
<feature type="transmembrane region" description="Helical" evidence="8">
    <location>
        <begin position="68"/>
        <end position="100"/>
    </location>
</feature>
<dbReference type="InterPro" id="IPR050297">
    <property type="entry name" value="LipidA_mod_glycosyltrf_83"/>
</dbReference>
<evidence type="ECO:0000256" key="8">
    <source>
        <dbReference type="SAM" id="Phobius"/>
    </source>
</evidence>
<feature type="domain" description="Glycosyltransferase RgtA/B/C/D-like" evidence="9">
    <location>
        <begin position="3"/>
        <end position="125"/>
    </location>
</feature>
<comment type="subcellular location">
    <subcellularLocation>
        <location evidence="1">Cell membrane</location>
        <topology evidence="1">Multi-pass membrane protein</topology>
    </subcellularLocation>
</comment>
<dbReference type="GO" id="GO:0008610">
    <property type="term" value="P:lipid biosynthetic process"/>
    <property type="evidence" value="ECO:0007669"/>
    <property type="project" value="UniProtKB-ARBA"/>
</dbReference>
<keyword evidence="5 8" id="KW-0812">Transmembrane</keyword>
<dbReference type="InterPro" id="IPR038731">
    <property type="entry name" value="RgtA/B/C-like"/>
</dbReference>
<protein>
    <recommendedName>
        <fullName evidence="9">Glycosyltransferase RgtA/B/C/D-like domain-containing protein</fullName>
    </recommendedName>
</protein>
<evidence type="ECO:0000256" key="4">
    <source>
        <dbReference type="ARBA" id="ARBA00022679"/>
    </source>
</evidence>
<dbReference type="Pfam" id="PF13231">
    <property type="entry name" value="PMT_2"/>
    <property type="match status" value="1"/>
</dbReference>
<keyword evidence="3" id="KW-0328">Glycosyltransferase</keyword>
<evidence type="ECO:0000256" key="2">
    <source>
        <dbReference type="ARBA" id="ARBA00022475"/>
    </source>
</evidence>
<feature type="transmembrane region" description="Helical" evidence="8">
    <location>
        <begin position="171"/>
        <end position="194"/>
    </location>
</feature>
<reference evidence="10" key="1">
    <citation type="journal article" date="2014" name="Front. Microbiol.">
        <title>High frequency of phylogenetically diverse reductive dehalogenase-homologous genes in deep subseafloor sedimentary metagenomes.</title>
        <authorList>
            <person name="Kawai M."/>
            <person name="Futagami T."/>
            <person name="Toyoda A."/>
            <person name="Takaki Y."/>
            <person name="Nishi S."/>
            <person name="Hori S."/>
            <person name="Arai W."/>
            <person name="Tsubouchi T."/>
            <person name="Morono Y."/>
            <person name="Uchiyama I."/>
            <person name="Ito T."/>
            <person name="Fujiyama A."/>
            <person name="Inagaki F."/>
            <person name="Takami H."/>
        </authorList>
    </citation>
    <scope>NUCLEOTIDE SEQUENCE</scope>
    <source>
        <strain evidence="10">Expedition CK06-06</strain>
    </source>
</reference>
<feature type="non-terminal residue" evidence="10">
    <location>
        <position position="1"/>
    </location>
</feature>
<name>X1P726_9ZZZZ</name>
<feature type="transmembrane region" description="Helical" evidence="8">
    <location>
        <begin position="37"/>
        <end position="56"/>
    </location>
</feature>
<dbReference type="PANTHER" id="PTHR33908:SF11">
    <property type="entry name" value="MEMBRANE PROTEIN"/>
    <property type="match status" value="1"/>
</dbReference>
<evidence type="ECO:0000256" key="5">
    <source>
        <dbReference type="ARBA" id="ARBA00022692"/>
    </source>
</evidence>
<sequence length="264" mass="30481">LGFYIFKWARELFSNKAGILALFLFSFSPTFLAHGRLVTTDVGAAFGVLVASYYFIRVLKSPSKKNIILAGVFFGIAQLLKFSVILLLPFFVLLAFIWWLVKLGKFRQTLKILVLVFFLGFLLIWPIYQYHVLNYPVEKQVRDSQVYLENTIEPIKSLIIWSADKPFLRAYAYYFTGLSMVFQRVVGGNTTFFLGEVSNQGWKSYFPIVYAIKVPLAFHILTIISLLYAVWLIRLRQGFGGQVKKLFQGIKRWIRAHFAELAML</sequence>
<dbReference type="GO" id="GO:0016763">
    <property type="term" value="F:pentosyltransferase activity"/>
    <property type="evidence" value="ECO:0007669"/>
    <property type="project" value="TreeGrafter"/>
</dbReference>
<evidence type="ECO:0000313" key="10">
    <source>
        <dbReference type="EMBL" id="GAI38271.1"/>
    </source>
</evidence>
<gene>
    <name evidence="10" type="ORF">S06H3_42384</name>
</gene>
<keyword evidence="7 8" id="KW-0472">Membrane</keyword>
<evidence type="ECO:0000256" key="3">
    <source>
        <dbReference type="ARBA" id="ARBA00022676"/>
    </source>
</evidence>
<keyword evidence="2" id="KW-1003">Cell membrane</keyword>
<comment type="caution">
    <text evidence="10">The sequence shown here is derived from an EMBL/GenBank/DDBJ whole genome shotgun (WGS) entry which is preliminary data.</text>
</comment>
<feature type="transmembrane region" description="Helical" evidence="8">
    <location>
        <begin position="214"/>
        <end position="235"/>
    </location>
</feature>
<dbReference type="PANTHER" id="PTHR33908">
    <property type="entry name" value="MANNOSYLTRANSFERASE YKCB-RELATED"/>
    <property type="match status" value="1"/>
</dbReference>
<dbReference type="EMBL" id="BARV01026205">
    <property type="protein sequence ID" value="GAI38271.1"/>
    <property type="molecule type" value="Genomic_DNA"/>
</dbReference>
<keyword evidence="6 8" id="KW-1133">Transmembrane helix</keyword>
<organism evidence="10">
    <name type="scientific">marine sediment metagenome</name>
    <dbReference type="NCBI Taxonomy" id="412755"/>
    <lineage>
        <taxon>unclassified sequences</taxon>
        <taxon>metagenomes</taxon>
        <taxon>ecological metagenomes</taxon>
    </lineage>
</organism>
<dbReference type="GO" id="GO:0005886">
    <property type="term" value="C:plasma membrane"/>
    <property type="evidence" value="ECO:0007669"/>
    <property type="project" value="UniProtKB-SubCell"/>
</dbReference>
<evidence type="ECO:0000259" key="9">
    <source>
        <dbReference type="Pfam" id="PF13231"/>
    </source>
</evidence>
<dbReference type="AlphaFoldDB" id="X1P726"/>
<feature type="transmembrane region" description="Helical" evidence="8">
    <location>
        <begin position="12"/>
        <end position="31"/>
    </location>
</feature>
<evidence type="ECO:0000256" key="7">
    <source>
        <dbReference type="ARBA" id="ARBA00023136"/>
    </source>
</evidence>